<gene>
    <name evidence="3" type="ORF">SteCoe_36097</name>
</gene>
<feature type="domain" description="RING-type" evidence="2">
    <location>
        <begin position="85"/>
        <end position="129"/>
    </location>
</feature>
<sequence length="164" mass="19275">MERPPDSIEKISEFFKNEVCYICTSCKPKKNQNEILCEIQCENHYMCIKCRKKWYRVRSTLSCKCERNYNIDEIAMIEKALVESCAICYEKCETSEIKCSSCMMKICDKCKMIRSVCCVCADYACPLCKNPIRLNYVIDQNQKVPYIAHPKCSQKRHPDSHYMV</sequence>
<organism evidence="3 4">
    <name type="scientific">Stentor coeruleus</name>
    <dbReference type="NCBI Taxonomy" id="5963"/>
    <lineage>
        <taxon>Eukaryota</taxon>
        <taxon>Sar</taxon>
        <taxon>Alveolata</taxon>
        <taxon>Ciliophora</taxon>
        <taxon>Postciliodesmatophora</taxon>
        <taxon>Heterotrichea</taxon>
        <taxon>Heterotrichida</taxon>
        <taxon>Stentoridae</taxon>
        <taxon>Stentor</taxon>
    </lineage>
</organism>
<dbReference type="InterPro" id="IPR001841">
    <property type="entry name" value="Znf_RING"/>
</dbReference>
<comment type="caution">
    <text evidence="3">The sequence shown here is derived from an EMBL/GenBank/DDBJ whole genome shotgun (WGS) entry which is preliminary data.</text>
</comment>
<accession>A0A1R2AQV4</accession>
<proteinExistence type="predicted"/>
<keyword evidence="1" id="KW-0479">Metal-binding</keyword>
<evidence type="ECO:0000313" key="4">
    <source>
        <dbReference type="Proteomes" id="UP000187209"/>
    </source>
</evidence>
<keyword evidence="1" id="KW-0862">Zinc</keyword>
<protein>
    <recommendedName>
        <fullName evidence="2">RING-type domain-containing protein</fullName>
    </recommendedName>
</protein>
<keyword evidence="4" id="KW-1185">Reference proteome</keyword>
<dbReference type="AlphaFoldDB" id="A0A1R2AQV4"/>
<dbReference type="EMBL" id="MPUH01001607">
    <property type="protein sequence ID" value="OMJ66902.1"/>
    <property type="molecule type" value="Genomic_DNA"/>
</dbReference>
<dbReference type="Proteomes" id="UP000187209">
    <property type="component" value="Unassembled WGS sequence"/>
</dbReference>
<evidence type="ECO:0000313" key="3">
    <source>
        <dbReference type="EMBL" id="OMJ66902.1"/>
    </source>
</evidence>
<evidence type="ECO:0000256" key="1">
    <source>
        <dbReference type="PROSITE-ProRule" id="PRU00175"/>
    </source>
</evidence>
<name>A0A1R2AQV4_9CILI</name>
<keyword evidence="1" id="KW-0863">Zinc-finger</keyword>
<dbReference type="PROSITE" id="PS50089">
    <property type="entry name" value="ZF_RING_2"/>
    <property type="match status" value="1"/>
</dbReference>
<reference evidence="3 4" key="1">
    <citation type="submission" date="2016-11" db="EMBL/GenBank/DDBJ databases">
        <title>The macronuclear genome of Stentor coeruleus: a giant cell with tiny introns.</title>
        <authorList>
            <person name="Slabodnick M."/>
            <person name="Ruby J.G."/>
            <person name="Reiff S.B."/>
            <person name="Swart E.C."/>
            <person name="Gosai S."/>
            <person name="Prabakaran S."/>
            <person name="Witkowska E."/>
            <person name="Larue G.E."/>
            <person name="Fisher S."/>
            <person name="Freeman R.M."/>
            <person name="Gunawardena J."/>
            <person name="Chu W."/>
            <person name="Stover N.A."/>
            <person name="Gregory B.D."/>
            <person name="Nowacki M."/>
            <person name="Derisi J."/>
            <person name="Roy S.W."/>
            <person name="Marshall W.F."/>
            <person name="Sood P."/>
        </authorList>
    </citation>
    <scope>NUCLEOTIDE SEQUENCE [LARGE SCALE GENOMIC DNA]</scope>
    <source>
        <strain evidence="3">WM001</strain>
    </source>
</reference>
<dbReference type="GO" id="GO:0008270">
    <property type="term" value="F:zinc ion binding"/>
    <property type="evidence" value="ECO:0007669"/>
    <property type="project" value="UniProtKB-KW"/>
</dbReference>
<evidence type="ECO:0000259" key="2">
    <source>
        <dbReference type="PROSITE" id="PS50089"/>
    </source>
</evidence>